<evidence type="ECO:0000256" key="8">
    <source>
        <dbReference type="SAM" id="Phobius"/>
    </source>
</evidence>
<gene>
    <name evidence="11" type="primary">LOC107265060</name>
</gene>
<sequence length="467" mass="51623">MISKLKFVPSTFPFWQLYSAVTASLVILSVGFAVGWTSPASNQLSLNDSQFSWVISSYLIGSIMINVINPLYIYRISRKKALLLGTVPMTVGWLVLSIEDSFGGLCIGRVLTGVSTGILITSSIFYLAELADKRYRGAISAFLCAMLALGEILVHSCSLFATMNDLSTIALIPVGLFILGSFKIIESPYFDTQNGHEEKALVSLRKLRPYYNEEEIDQELVDIRNYVDGADCSYKKFPTLFSTRVNRRSILIVVLMKFANKFSGSLVVSNCTERILNLAEVPLDPALAVIITDCFYLVSVMLASSLLDRVGRRPLYIVSGILTSLVLVILATFFVLFDAGYDVTSFTWLPILCVGCYYMAVFLGILTLPYIVVAELFPTEVKFVAASLADICGGAFDLIMVMTMSQLLRSMSLGVIFYIFAVCTLVSSTAVFFILPETKGKSLTEVQEMLHRIHGQSYEASFTIDKK</sequence>
<feature type="transmembrane region" description="Helical" evidence="8">
    <location>
        <begin position="167"/>
        <end position="185"/>
    </location>
</feature>
<name>A0AAJ7FFP7_CEPCN</name>
<dbReference type="Gene3D" id="1.20.1250.20">
    <property type="entry name" value="MFS general substrate transporter like domains"/>
    <property type="match status" value="1"/>
</dbReference>
<evidence type="ECO:0000256" key="6">
    <source>
        <dbReference type="ARBA" id="ARBA00022989"/>
    </source>
</evidence>
<protein>
    <submittedName>
        <fullName evidence="11">Facilitated trehalose transporter Tret1</fullName>
    </submittedName>
</protein>
<dbReference type="InterPro" id="IPR005828">
    <property type="entry name" value="MFS_sugar_transport-like"/>
</dbReference>
<dbReference type="SUPFAM" id="SSF103473">
    <property type="entry name" value="MFS general substrate transporter"/>
    <property type="match status" value="1"/>
</dbReference>
<feature type="transmembrane region" description="Helical" evidence="8">
    <location>
        <begin position="140"/>
        <end position="161"/>
    </location>
</feature>
<evidence type="ECO:0000256" key="5">
    <source>
        <dbReference type="ARBA" id="ARBA00022692"/>
    </source>
</evidence>
<feature type="transmembrane region" description="Helical" evidence="8">
    <location>
        <begin position="12"/>
        <end position="35"/>
    </location>
</feature>
<dbReference type="InterPro" id="IPR036259">
    <property type="entry name" value="MFS_trans_sf"/>
</dbReference>
<feature type="transmembrane region" description="Helical" evidence="8">
    <location>
        <begin position="415"/>
        <end position="435"/>
    </location>
</feature>
<keyword evidence="7 8" id="KW-0472">Membrane</keyword>
<dbReference type="GO" id="GO:0005886">
    <property type="term" value="C:plasma membrane"/>
    <property type="evidence" value="ECO:0007669"/>
    <property type="project" value="UniProtKB-SubCell"/>
</dbReference>
<dbReference type="PROSITE" id="PS50850">
    <property type="entry name" value="MFS"/>
    <property type="match status" value="1"/>
</dbReference>
<keyword evidence="5 8" id="KW-0812">Transmembrane</keyword>
<proteinExistence type="predicted"/>
<organism evidence="10 11">
    <name type="scientific">Cephus cinctus</name>
    <name type="common">Wheat stem sawfly</name>
    <dbReference type="NCBI Taxonomy" id="211228"/>
    <lineage>
        <taxon>Eukaryota</taxon>
        <taxon>Metazoa</taxon>
        <taxon>Ecdysozoa</taxon>
        <taxon>Arthropoda</taxon>
        <taxon>Hexapoda</taxon>
        <taxon>Insecta</taxon>
        <taxon>Pterygota</taxon>
        <taxon>Neoptera</taxon>
        <taxon>Endopterygota</taxon>
        <taxon>Hymenoptera</taxon>
        <taxon>Cephoidea</taxon>
        <taxon>Cephidae</taxon>
        <taxon>Cephus</taxon>
    </lineage>
</organism>
<dbReference type="RefSeq" id="XP_015589540.1">
    <property type="nucleotide sequence ID" value="XM_015734054.2"/>
</dbReference>
<evidence type="ECO:0000256" key="1">
    <source>
        <dbReference type="ARBA" id="ARBA00004651"/>
    </source>
</evidence>
<dbReference type="FunFam" id="1.20.1250.20:FF:000218">
    <property type="entry name" value="facilitated trehalose transporter Tret1"/>
    <property type="match status" value="1"/>
</dbReference>
<feature type="transmembrane region" description="Helical" evidence="8">
    <location>
        <begin position="110"/>
        <end position="128"/>
    </location>
</feature>
<dbReference type="InterPro" id="IPR020846">
    <property type="entry name" value="MFS_dom"/>
</dbReference>
<evidence type="ECO:0000256" key="4">
    <source>
        <dbReference type="ARBA" id="ARBA00022597"/>
    </source>
</evidence>
<feature type="domain" description="Major facilitator superfamily (MFS) profile" evidence="9">
    <location>
        <begin position="1"/>
        <end position="439"/>
    </location>
</feature>
<feature type="transmembrane region" description="Helical" evidence="8">
    <location>
        <begin position="55"/>
        <end position="74"/>
    </location>
</feature>
<dbReference type="KEGG" id="ccin:107265060"/>
<dbReference type="PANTHER" id="PTHR48021:SF46">
    <property type="entry name" value="MAJOR FACILITATOR SUPERFAMILY (MFS) PROFILE DOMAIN-CONTAINING PROTEIN"/>
    <property type="match status" value="1"/>
</dbReference>
<dbReference type="PANTHER" id="PTHR48021">
    <property type="match status" value="1"/>
</dbReference>
<keyword evidence="10" id="KW-1185">Reference proteome</keyword>
<dbReference type="AlphaFoldDB" id="A0AAJ7FFP7"/>
<dbReference type="Pfam" id="PF00083">
    <property type="entry name" value="Sugar_tr"/>
    <property type="match status" value="1"/>
</dbReference>
<feature type="transmembrane region" description="Helical" evidence="8">
    <location>
        <begin position="288"/>
        <end position="307"/>
    </location>
</feature>
<dbReference type="Proteomes" id="UP000694920">
    <property type="component" value="Unplaced"/>
</dbReference>
<evidence type="ECO:0000259" key="9">
    <source>
        <dbReference type="PROSITE" id="PS50850"/>
    </source>
</evidence>
<evidence type="ECO:0000313" key="11">
    <source>
        <dbReference type="RefSeq" id="XP_015589540.1"/>
    </source>
</evidence>
<accession>A0AAJ7FFP7</accession>
<feature type="transmembrane region" description="Helical" evidence="8">
    <location>
        <begin position="348"/>
        <end position="371"/>
    </location>
</feature>
<evidence type="ECO:0000313" key="10">
    <source>
        <dbReference type="Proteomes" id="UP000694920"/>
    </source>
</evidence>
<dbReference type="PROSITE" id="PS00217">
    <property type="entry name" value="SUGAR_TRANSPORT_2"/>
    <property type="match status" value="1"/>
</dbReference>
<feature type="transmembrane region" description="Helical" evidence="8">
    <location>
        <begin position="314"/>
        <end position="336"/>
    </location>
</feature>
<dbReference type="InterPro" id="IPR050549">
    <property type="entry name" value="MFS_Trehalose_Transporter"/>
</dbReference>
<keyword evidence="4" id="KW-0762">Sugar transport</keyword>
<keyword evidence="2" id="KW-0813">Transport</keyword>
<dbReference type="InterPro" id="IPR005829">
    <property type="entry name" value="Sugar_transporter_CS"/>
</dbReference>
<evidence type="ECO:0000256" key="3">
    <source>
        <dbReference type="ARBA" id="ARBA00022475"/>
    </source>
</evidence>
<evidence type="ECO:0000256" key="7">
    <source>
        <dbReference type="ARBA" id="ARBA00023136"/>
    </source>
</evidence>
<feature type="transmembrane region" description="Helical" evidence="8">
    <location>
        <begin position="383"/>
        <end position="403"/>
    </location>
</feature>
<dbReference type="GeneID" id="107265060"/>
<evidence type="ECO:0000256" key="2">
    <source>
        <dbReference type="ARBA" id="ARBA00022448"/>
    </source>
</evidence>
<keyword evidence="3" id="KW-1003">Cell membrane</keyword>
<keyword evidence="6 8" id="KW-1133">Transmembrane helix</keyword>
<comment type="subcellular location">
    <subcellularLocation>
        <location evidence="1">Cell membrane</location>
        <topology evidence="1">Multi-pass membrane protein</topology>
    </subcellularLocation>
</comment>
<reference evidence="11" key="1">
    <citation type="submission" date="2025-08" db="UniProtKB">
        <authorList>
            <consortium name="RefSeq"/>
        </authorList>
    </citation>
    <scope>IDENTIFICATION</scope>
</reference>
<dbReference type="GO" id="GO:0022857">
    <property type="term" value="F:transmembrane transporter activity"/>
    <property type="evidence" value="ECO:0007669"/>
    <property type="project" value="InterPro"/>
</dbReference>